<protein>
    <recommendedName>
        <fullName evidence="2">Pyridoxal phosphate homeostasis protein</fullName>
        <shortName evidence="2">PLP homeostasis protein</shortName>
    </recommendedName>
</protein>
<dbReference type="InterPro" id="IPR011078">
    <property type="entry name" value="PyrdxlP_homeostasis"/>
</dbReference>
<dbReference type="Proteomes" id="UP000664209">
    <property type="component" value="Unassembled WGS sequence"/>
</dbReference>
<dbReference type="PANTHER" id="PTHR10146:SF14">
    <property type="entry name" value="PYRIDOXAL PHOSPHATE HOMEOSTASIS PROTEIN"/>
    <property type="match status" value="1"/>
</dbReference>
<evidence type="ECO:0000256" key="4">
    <source>
        <dbReference type="RuleBase" id="RU004514"/>
    </source>
</evidence>
<comment type="cofactor">
    <cofactor evidence="3">
        <name>pyridoxal 5'-phosphate</name>
        <dbReference type="ChEBI" id="CHEBI:597326"/>
    </cofactor>
</comment>
<feature type="modified residue" description="N6-(pyridoxal phosphate)lysine" evidence="2 3">
    <location>
        <position position="50"/>
    </location>
</feature>
<dbReference type="NCBIfam" id="TIGR00044">
    <property type="entry name" value="YggS family pyridoxal phosphate-dependent enzyme"/>
    <property type="match status" value="1"/>
</dbReference>
<proteinExistence type="inferred from homology"/>
<name>A0A939RU13_9CELL</name>
<dbReference type="EMBL" id="JAGEMK010000001">
    <property type="protein sequence ID" value="MBO1750775.1"/>
    <property type="molecule type" value="Genomic_DNA"/>
</dbReference>
<evidence type="ECO:0000313" key="7">
    <source>
        <dbReference type="Proteomes" id="UP000664209"/>
    </source>
</evidence>
<feature type="domain" description="Alanine racemase N-terminal" evidence="5">
    <location>
        <begin position="22"/>
        <end position="245"/>
    </location>
</feature>
<reference evidence="6" key="1">
    <citation type="submission" date="2021-03" db="EMBL/GenBank/DDBJ databases">
        <title>Actinotalea soli sp. nov., isolated from soil.</title>
        <authorList>
            <person name="Ping W."/>
            <person name="Zhang J."/>
        </authorList>
    </citation>
    <scope>NUCLEOTIDE SEQUENCE</scope>
    <source>
        <strain evidence="6">BY-33</strain>
    </source>
</reference>
<dbReference type="AlphaFoldDB" id="A0A939RU13"/>
<gene>
    <name evidence="6" type="ORF">J4G33_03060</name>
</gene>
<dbReference type="HAMAP" id="MF_02087">
    <property type="entry name" value="PLP_homeostasis"/>
    <property type="match status" value="1"/>
</dbReference>
<evidence type="ECO:0000313" key="6">
    <source>
        <dbReference type="EMBL" id="MBO1750775.1"/>
    </source>
</evidence>
<dbReference type="Pfam" id="PF01168">
    <property type="entry name" value="Ala_racemase_N"/>
    <property type="match status" value="1"/>
</dbReference>
<keyword evidence="1 2" id="KW-0663">Pyridoxal phosphate</keyword>
<dbReference type="Gene3D" id="3.20.20.10">
    <property type="entry name" value="Alanine racemase"/>
    <property type="match status" value="1"/>
</dbReference>
<evidence type="ECO:0000259" key="5">
    <source>
        <dbReference type="Pfam" id="PF01168"/>
    </source>
</evidence>
<keyword evidence="7" id="KW-1185">Reference proteome</keyword>
<dbReference type="InterPro" id="IPR029066">
    <property type="entry name" value="PLP-binding_barrel"/>
</dbReference>
<dbReference type="PANTHER" id="PTHR10146">
    <property type="entry name" value="PROLINE SYNTHETASE CO-TRANSCRIBED BACTERIAL HOMOLOG PROTEIN"/>
    <property type="match status" value="1"/>
</dbReference>
<dbReference type="InterPro" id="IPR001608">
    <property type="entry name" value="Ala_racemase_N"/>
</dbReference>
<comment type="caution">
    <text evidence="6">The sequence shown here is derived from an EMBL/GenBank/DDBJ whole genome shotgun (WGS) entry which is preliminary data.</text>
</comment>
<accession>A0A939RU13</accession>
<organism evidence="6 7">
    <name type="scientific">Actinotalea soli</name>
    <dbReference type="NCBI Taxonomy" id="2819234"/>
    <lineage>
        <taxon>Bacteria</taxon>
        <taxon>Bacillati</taxon>
        <taxon>Actinomycetota</taxon>
        <taxon>Actinomycetes</taxon>
        <taxon>Micrococcales</taxon>
        <taxon>Cellulomonadaceae</taxon>
        <taxon>Actinotalea</taxon>
    </lineage>
</organism>
<comment type="function">
    <text evidence="2">Pyridoxal 5'-phosphate (PLP)-binding protein, which is involved in PLP homeostasis.</text>
</comment>
<evidence type="ECO:0000256" key="1">
    <source>
        <dbReference type="ARBA" id="ARBA00022898"/>
    </source>
</evidence>
<comment type="similarity">
    <text evidence="2 4">Belongs to the pyridoxal phosphate-binding protein YggS/PROSC family.</text>
</comment>
<evidence type="ECO:0000256" key="3">
    <source>
        <dbReference type="PIRSR" id="PIRSR004848-1"/>
    </source>
</evidence>
<dbReference type="CDD" id="cd00635">
    <property type="entry name" value="PLPDE_III_YBL036c_like"/>
    <property type="match status" value="1"/>
</dbReference>
<dbReference type="RefSeq" id="WP_208054387.1">
    <property type="nucleotide sequence ID" value="NZ_JAGEMK010000001.1"/>
</dbReference>
<dbReference type="GO" id="GO:0030170">
    <property type="term" value="F:pyridoxal phosphate binding"/>
    <property type="evidence" value="ECO:0007669"/>
    <property type="project" value="UniProtKB-UniRule"/>
</dbReference>
<sequence length="248" mass="25960">MPQDPTPAAQHDLAPAGLVHRLEAVQERVRQAAEHAGRPAEDVRLMLASKTQPAPVVRVAVEAGARLLGENKVQELVAKGPDLADLSPTVHLIGHLQSNKVNAALRWAACVQSVDTLDLAERLSRRCEAVDRDLEVMVQVNVSGEESKYGVAPAQATALAAAVATLPRLRLTGLMTIGANSDEETVVRAGFAELGRLRDEVLASGLPGTGSAHELSMGMSGDLELAIAEGATMVRVGSAVFGARPAPV</sequence>
<dbReference type="PIRSF" id="PIRSF004848">
    <property type="entry name" value="YBL036c_PLPDEIII"/>
    <property type="match status" value="1"/>
</dbReference>
<dbReference type="FunFam" id="3.20.20.10:FF:000018">
    <property type="entry name" value="Pyridoxal phosphate homeostasis protein"/>
    <property type="match status" value="1"/>
</dbReference>
<evidence type="ECO:0000256" key="2">
    <source>
        <dbReference type="HAMAP-Rule" id="MF_02087"/>
    </source>
</evidence>
<dbReference type="SUPFAM" id="SSF51419">
    <property type="entry name" value="PLP-binding barrel"/>
    <property type="match status" value="1"/>
</dbReference>